<dbReference type="InterPro" id="IPR023997">
    <property type="entry name" value="TonB-dep_OMP_SusC/RagA_CS"/>
</dbReference>
<keyword evidence="4 8" id="KW-0812">Transmembrane</keyword>
<dbReference type="InterPro" id="IPR037066">
    <property type="entry name" value="Plug_dom_sf"/>
</dbReference>
<accession>A0A7Z7LVH2</accession>
<keyword evidence="2 8" id="KW-0813">Transport</keyword>
<dbReference type="Pfam" id="PF00593">
    <property type="entry name" value="TonB_dep_Rec_b-barrel"/>
    <property type="match status" value="1"/>
</dbReference>
<keyword evidence="7 8" id="KW-0998">Cell outer membrane</keyword>
<dbReference type="NCBIfam" id="TIGR04057">
    <property type="entry name" value="SusC_RagA_signa"/>
    <property type="match status" value="1"/>
</dbReference>
<dbReference type="InterPro" id="IPR012910">
    <property type="entry name" value="Plug_dom"/>
</dbReference>
<dbReference type="RefSeq" id="WP_115172331.1">
    <property type="nucleotide sequence ID" value="NZ_JACLEQ010000007.1"/>
</dbReference>
<evidence type="ECO:0000259" key="12">
    <source>
        <dbReference type="Pfam" id="PF07715"/>
    </source>
</evidence>
<feature type="domain" description="TonB-dependent receptor plug" evidence="12">
    <location>
        <begin position="118"/>
        <end position="252"/>
    </location>
</feature>
<dbReference type="SUPFAM" id="SSF49464">
    <property type="entry name" value="Carboxypeptidase regulatory domain-like"/>
    <property type="match status" value="1"/>
</dbReference>
<gene>
    <name evidence="13" type="ORF">NCTC10588_00788</name>
</gene>
<comment type="subcellular location">
    <subcellularLocation>
        <location evidence="1 8">Cell outer membrane</location>
        <topology evidence="1 8">Multi-pass membrane protein</topology>
    </subcellularLocation>
</comment>
<dbReference type="InterPro" id="IPR023996">
    <property type="entry name" value="TonB-dep_OMP_SusC/RagA"/>
</dbReference>
<keyword evidence="10" id="KW-0732">Signal</keyword>
<evidence type="ECO:0000313" key="13">
    <source>
        <dbReference type="EMBL" id="STC96905.1"/>
    </source>
</evidence>
<proteinExistence type="inferred from homology"/>
<comment type="similarity">
    <text evidence="8 9">Belongs to the TonB-dependent receptor family.</text>
</comment>
<evidence type="ECO:0000259" key="11">
    <source>
        <dbReference type="Pfam" id="PF00593"/>
    </source>
</evidence>
<evidence type="ECO:0000256" key="10">
    <source>
        <dbReference type="SAM" id="SignalP"/>
    </source>
</evidence>
<dbReference type="InterPro" id="IPR039426">
    <property type="entry name" value="TonB-dep_rcpt-like"/>
</dbReference>
<dbReference type="SUPFAM" id="SSF56935">
    <property type="entry name" value="Porins"/>
    <property type="match status" value="1"/>
</dbReference>
<evidence type="ECO:0000256" key="5">
    <source>
        <dbReference type="ARBA" id="ARBA00023077"/>
    </source>
</evidence>
<comment type="caution">
    <text evidence="13">The sequence shown here is derived from an EMBL/GenBank/DDBJ whole genome shotgun (WGS) entry which is preliminary data.</text>
</comment>
<keyword evidence="13" id="KW-0675">Receptor</keyword>
<sequence>MKKFFCRGPLSLVFTIAIVSSSYAQTKRVTGVVTDGNTPITGVTITQEGQNKQVTTNKNGEFTLEVTGPKPVLVFTREFFYPRREEIGTQSVLDIKLSPRDRTIEGIVLNSGYYKVKERESTGSIAKVTGIQIENQPVNNVLSAVQGRVAGVSIIQNSGVAGAGFDIQIRGRNSLRSYNSGSSYEANVPLYIVDGVVLSQGNDFKTGLSGGLLVYQETNPLNFLNPNDIESIEILKDADATAIYGSRGANGVILITTKRGKKGELTVQYTSSYALGEVGNLPKMMNTQEYLNLRKEAYKNDGINKYPANAYDVNGVWNPNKYTDWQKYFVGGNSERTSNEFRISGGTSQTQLMLSAGHDEETPIFPGDYRYKKTKTGFNVSHQSDDKKFKLQFSSFYTLQNNLLPPTDFMRVYASLSPNAPDLYKPDGSINWENSTFSNPIAAATSNYKSKERQLLSSLNLSYQLAKGLSFQVSSGYTTGEKTERKITPKTINDPIYNIGSERSSLDIGEIKSMSWIIEPQLNYRWKKENHEIDMLVGSSFQHRQTEINQLYGSNFPSDELLENIGSAAELKVENSGNIVYRYAAIYGRLNYQYKNRYIVNITGRRDGSSRFGPGNRFANFGAVGAAWIFSKESFMKNILWLNFGKLRASYGTAGSDNIGDYQFYDTYKNTGTIYDGSQGMVPSRLFNPNFGWEVTRKLEIALEAGFLNDRLYLTASHYRNRSGNQLIGVPLPGITGFSSIQANLNAVVQNTGWEFTVSAKPFRNSDFKWESSINLSIPKNKLISFPGLEASTYANKFVIGKSTVLQKLYHYLGIDPVTGMYQFEDVNKDGRLDINDRTIVKEIETKWYGGFQNTFRYKNWSLDVLFQFSRQSGINLLSQISGSVGYINNNLPVEFLDYWTPDNPTAKYQKPTSGADYALATAGRNMMISDAVVTTSTYLKLKNVQLSYQLPEATFNRLKARIFFQGQNLWMWTNYKGLDPEYNLIGYTPALRTWSLGFTVTY</sequence>
<dbReference type="InterPro" id="IPR036942">
    <property type="entry name" value="Beta-barrel_TonB_sf"/>
</dbReference>
<evidence type="ECO:0000313" key="14">
    <source>
        <dbReference type="Proteomes" id="UP000254876"/>
    </source>
</evidence>
<feature type="domain" description="TonB-dependent receptor-like beta-barrel" evidence="11">
    <location>
        <begin position="429"/>
        <end position="970"/>
    </location>
</feature>
<dbReference type="AlphaFoldDB" id="A0A7Z7LVH2"/>
<evidence type="ECO:0000256" key="7">
    <source>
        <dbReference type="ARBA" id="ARBA00023237"/>
    </source>
</evidence>
<feature type="chain" id="PRO_5031040599" evidence="10">
    <location>
        <begin position="25"/>
        <end position="1003"/>
    </location>
</feature>
<keyword evidence="3 8" id="KW-1134">Transmembrane beta strand</keyword>
<dbReference type="Gene3D" id="2.170.130.10">
    <property type="entry name" value="TonB-dependent receptor, plug domain"/>
    <property type="match status" value="1"/>
</dbReference>
<dbReference type="Pfam" id="PF07715">
    <property type="entry name" value="Plug"/>
    <property type="match status" value="1"/>
</dbReference>
<dbReference type="Gene3D" id="2.60.40.1120">
    <property type="entry name" value="Carboxypeptidase-like, regulatory domain"/>
    <property type="match status" value="1"/>
</dbReference>
<name>A0A7Z7LVH2_9FLAO</name>
<dbReference type="NCBIfam" id="TIGR04056">
    <property type="entry name" value="OMP_RagA_SusC"/>
    <property type="match status" value="1"/>
</dbReference>
<evidence type="ECO:0000256" key="8">
    <source>
        <dbReference type="PROSITE-ProRule" id="PRU01360"/>
    </source>
</evidence>
<dbReference type="InterPro" id="IPR008969">
    <property type="entry name" value="CarboxyPept-like_regulatory"/>
</dbReference>
<reference evidence="13 14" key="1">
    <citation type="submission" date="2018-06" db="EMBL/GenBank/DDBJ databases">
        <authorList>
            <consortium name="Pathogen Informatics"/>
            <person name="Doyle S."/>
        </authorList>
    </citation>
    <scope>NUCLEOTIDE SEQUENCE [LARGE SCALE GENOMIC DNA]</scope>
    <source>
        <strain evidence="13 14">NCTC10588</strain>
    </source>
</reference>
<evidence type="ECO:0000256" key="6">
    <source>
        <dbReference type="ARBA" id="ARBA00023136"/>
    </source>
</evidence>
<protein>
    <submittedName>
        <fullName evidence="13">Outer membrane cobalamin receptor protein</fullName>
    </submittedName>
</protein>
<feature type="signal peptide" evidence="10">
    <location>
        <begin position="1"/>
        <end position="24"/>
    </location>
</feature>
<evidence type="ECO:0000256" key="1">
    <source>
        <dbReference type="ARBA" id="ARBA00004571"/>
    </source>
</evidence>
<evidence type="ECO:0000256" key="9">
    <source>
        <dbReference type="RuleBase" id="RU003357"/>
    </source>
</evidence>
<evidence type="ECO:0000256" key="3">
    <source>
        <dbReference type="ARBA" id="ARBA00022452"/>
    </source>
</evidence>
<dbReference type="InterPro" id="IPR000531">
    <property type="entry name" value="Beta-barrel_TonB"/>
</dbReference>
<evidence type="ECO:0000256" key="4">
    <source>
        <dbReference type="ARBA" id="ARBA00022692"/>
    </source>
</evidence>
<dbReference type="Gene3D" id="2.40.170.20">
    <property type="entry name" value="TonB-dependent receptor, beta-barrel domain"/>
    <property type="match status" value="1"/>
</dbReference>
<dbReference type="EMBL" id="UFYD01000001">
    <property type="protein sequence ID" value="STC96905.1"/>
    <property type="molecule type" value="Genomic_DNA"/>
</dbReference>
<keyword evidence="6 8" id="KW-0472">Membrane</keyword>
<dbReference type="GO" id="GO:0009279">
    <property type="term" value="C:cell outer membrane"/>
    <property type="evidence" value="ECO:0007669"/>
    <property type="project" value="UniProtKB-SubCell"/>
</dbReference>
<dbReference type="PROSITE" id="PS52016">
    <property type="entry name" value="TONB_DEPENDENT_REC_3"/>
    <property type="match status" value="1"/>
</dbReference>
<organism evidence="13 14">
    <name type="scientific">Elizabethkingia anophelis</name>
    <dbReference type="NCBI Taxonomy" id="1117645"/>
    <lineage>
        <taxon>Bacteria</taxon>
        <taxon>Pseudomonadati</taxon>
        <taxon>Bacteroidota</taxon>
        <taxon>Flavobacteriia</taxon>
        <taxon>Flavobacteriales</taxon>
        <taxon>Weeksellaceae</taxon>
        <taxon>Elizabethkingia</taxon>
    </lineage>
</organism>
<keyword evidence="5 9" id="KW-0798">TonB box</keyword>
<dbReference type="Proteomes" id="UP000254876">
    <property type="component" value="Unassembled WGS sequence"/>
</dbReference>
<evidence type="ECO:0000256" key="2">
    <source>
        <dbReference type="ARBA" id="ARBA00022448"/>
    </source>
</evidence>